<sequence>MNTFKHSELEALADQQVRYAPVERRHEQLIEAQKLLGEVKLGSTYPYAYVCFRITGYRSKTHADLLIEGIELQNDLHLIVRMLERSIPALPIEEAREPMLTLEEISRKFNVSTKTISRWRVRGLVGNRVIMNGRRQLAFPQSIVESFLNQHQDRVARSSRFSHLTTSEKDKILHNARRFARAGASLTETSRRIARQLGRSVEAIRYTIRNFDQENPPLAIFLKPVGVAMTEDTTQERKGIAMNTLAKKYGRERNPQFKDKNEVRAESLLKTPVDYIYNADFDDSTKENEILASMPGEEKFQADRKSMKAPKDVPAELASLYEWPLLSREQEAHQFRLMNFLKHKLHKLRQSINPDQPRVKEMRQVEELRLKIQDVKNRLINCNMRLVASIAKKHSLQGESLFELISDGNVSLLRAVEKFDYGRGNKFSTYASWAIMKNYARSIPEEKKQREHYLTGAEDVFEARADVRSDEQELLAQAETARSKINILLDGLDPRTREVIKMRNGLDGSAEMTLEQIGKLFGITKERVRQINVRGMKQLRERALTHSVEIPA</sequence>
<dbReference type="InterPro" id="IPR007627">
    <property type="entry name" value="RNA_pol_sigma70_r2"/>
</dbReference>
<dbReference type="SUPFAM" id="SSF88659">
    <property type="entry name" value="Sigma3 and sigma4 domains of RNA polymerase sigma factors"/>
    <property type="match status" value="1"/>
</dbReference>
<dbReference type="PRINTS" id="PR00046">
    <property type="entry name" value="SIGMA70FCT"/>
</dbReference>
<evidence type="ECO:0000259" key="7">
    <source>
        <dbReference type="Pfam" id="PF04545"/>
    </source>
</evidence>
<dbReference type="SUPFAM" id="SSF88946">
    <property type="entry name" value="Sigma2 domain of RNA polymerase sigma factors"/>
    <property type="match status" value="1"/>
</dbReference>
<evidence type="ECO:0000256" key="4">
    <source>
        <dbReference type="ARBA" id="ARBA00023163"/>
    </source>
</evidence>
<dbReference type="AlphaFoldDB" id="A0A8E6B781"/>
<dbReference type="Gene3D" id="1.10.601.10">
    <property type="entry name" value="RNA Polymerase Primary Sigma Factor"/>
    <property type="match status" value="1"/>
</dbReference>
<organism evidence="8 9">
    <name type="scientific">Telmatocola sphagniphila</name>
    <dbReference type="NCBI Taxonomy" id="1123043"/>
    <lineage>
        <taxon>Bacteria</taxon>
        <taxon>Pseudomonadati</taxon>
        <taxon>Planctomycetota</taxon>
        <taxon>Planctomycetia</taxon>
        <taxon>Gemmatales</taxon>
        <taxon>Gemmataceae</taxon>
    </lineage>
</organism>
<feature type="domain" description="RNA polymerase sigma-70 region 4" evidence="7">
    <location>
        <begin position="488"/>
        <end position="541"/>
    </location>
</feature>
<dbReference type="GO" id="GO:0016987">
    <property type="term" value="F:sigma factor activity"/>
    <property type="evidence" value="ECO:0007669"/>
    <property type="project" value="UniProtKB-KW"/>
</dbReference>
<dbReference type="InterPro" id="IPR014284">
    <property type="entry name" value="RNA_pol_sigma-70_dom"/>
</dbReference>
<dbReference type="InterPro" id="IPR013325">
    <property type="entry name" value="RNA_pol_sigma_r2"/>
</dbReference>
<keyword evidence="3" id="KW-0238">DNA-binding</keyword>
<feature type="domain" description="RNA polymerase sigma-70 region 2" evidence="6">
    <location>
        <begin position="379"/>
        <end position="436"/>
    </location>
</feature>
<dbReference type="RefSeq" id="WP_213498294.1">
    <property type="nucleotide sequence ID" value="NZ_CP074694.1"/>
</dbReference>
<accession>A0A8E6B781</accession>
<protein>
    <submittedName>
        <fullName evidence="8">Sigma-70 family RNA polymerase sigma factor</fullName>
    </submittedName>
</protein>
<evidence type="ECO:0000256" key="1">
    <source>
        <dbReference type="ARBA" id="ARBA00023015"/>
    </source>
</evidence>
<dbReference type="InterPro" id="IPR007630">
    <property type="entry name" value="RNA_pol_sigma70_r4"/>
</dbReference>
<dbReference type="InterPro" id="IPR000943">
    <property type="entry name" value="RNA_pol_sigma70"/>
</dbReference>
<dbReference type="Proteomes" id="UP000676194">
    <property type="component" value="Chromosome"/>
</dbReference>
<evidence type="ECO:0000313" key="8">
    <source>
        <dbReference type="EMBL" id="QVL33405.1"/>
    </source>
</evidence>
<keyword evidence="1" id="KW-0805">Transcription regulation</keyword>
<evidence type="ECO:0000256" key="2">
    <source>
        <dbReference type="ARBA" id="ARBA00023082"/>
    </source>
</evidence>
<dbReference type="InterPro" id="IPR013324">
    <property type="entry name" value="RNA_pol_sigma_r3/r4-like"/>
</dbReference>
<dbReference type="PANTHER" id="PTHR30603">
    <property type="entry name" value="RNA POLYMERASE SIGMA FACTOR RPO"/>
    <property type="match status" value="1"/>
</dbReference>
<reference evidence="8" key="1">
    <citation type="submission" date="2021-05" db="EMBL/GenBank/DDBJ databases">
        <title>Complete genome sequence of the cellulolytic planctomycete Telmatocola sphagniphila SP2T and characterization of the first cellulase from planctomycetes.</title>
        <authorList>
            <person name="Rakitin A.L."/>
            <person name="Beletsky A.V."/>
            <person name="Naumoff D.G."/>
            <person name="Kulichevskaya I.S."/>
            <person name="Mardanov A.V."/>
            <person name="Ravin N.V."/>
            <person name="Dedysh S.N."/>
        </authorList>
    </citation>
    <scope>NUCLEOTIDE SEQUENCE</scope>
    <source>
        <strain evidence="8">SP2T</strain>
    </source>
</reference>
<proteinExistence type="predicted"/>
<name>A0A8E6B781_9BACT</name>
<dbReference type="Pfam" id="PF04545">
    <property type="entry name" value="Sigma70_r4"/>
    <property type="match status" value="1"/>
</dbReference>
<dbReference type="InterPro" id="IPR036388">
    <property type="entry name" value="WH-like_DNA-bd_sf"/>
</dbReference>
<dbReference type="Gene3D" id="1.10.10.10">
    <property type="entry name" value="Winged helix-like DNA-binding domain superfamily/Winged helix DNA-binding domain"/>
    <property type="match status" value="1"/>
</dbReference>
<dbReference type="GO" id="GO:0006352">
    <property type="term" value="P:DNA-templated transcription initiation"/>
    <property type="evidence" value="ECO:0007669"/>
    <property type="project" value="InterPro"/>
</dbReference>
<evidence type="ECO:0000256" key="5">
    <source>
        <dbReference type="SAM" id="Coils"/>
    </source>
</evidence>
<gene>
    <name evidence="8" type="ORF">KIH39_05690</name>
</gene>
<evidence type="ECO:0000256" key="3">
    <source>
        <dbReference type="ARBA" id="ARBA00023125"/>
    </source>
</evidence>
<dbReference type="Pfam" id="PF04542">
    <property type="entry name" value="Sigma70_r2"/>
    <property type="match status" value="1"/>
</dbReference>
<evidence type="ECO:0000313" key="9">
    <source>
        <dbReference type="Proteomes" id="UP000676194"/>
    </source>
</evidence>
<dbReference type="InterPro" id="IPR050239">
    <property type="entry name" value="Sigma-70_RNA_pol_init_factors"/>
</dbReference>
<dbReference type="GO" id="GO:0003677">
    <property type="term" value="F:DNA binding"/>
    <property type="evidence" value="ECO:0007669"/>
    <property type="project" value="UniProtKB-KW"/>
</dbReference>
<keyword evidence="4" id="KW-0804">Transcription</keyword>
<feature type="coiled-coil region" evidence="5">
    <location>
        <begin position="358"/>
        <end position="385"/>
    </location>
</feature>
<dbReference type="NCBIfam" id="TIGR02937">
    <property type="entry name" value="sigma70-ECF"/>
    <property type="match status" value="1"/>
</dbReference>
<evidence type="ECO:0000259" key="6">
    <source>
        <dbReference type="Pfam" id="PF04542"/>
    </source>
</evidence>
<keyword evidence="2" id="KW-0731">Sigma factor</keyword>
<keyword evidence="9" id="KW-1185">Reference proteome</keyword>
<keyword evidence="5" id="KW-0175">Coiled coil</keyword>
<dbReference type="EMBL" id="CP074694">
    <property type="protein sequence ID" value="QVL33405.1"/>
    <property type="molecule type" value="Genomic_DNA"/>
</dbReference>
<dbReference type="CDD" id="cd06171">
    <property type="entry name" value="Sigma70_r4"/>
    <property type="match status" value="1"/>
</dbReference>
<dbReference type="KEGG" id="tsph:KIH39_05690"/>
<dbReference type="PANTHER" id="PTHR30603:SF60">
    <property type="entry name" value="RNA POLYMERASE SIGMA FACTOR RPOD"/>
    <property type="match status" value="1"/>
</dbReference>